<dbReference type="CDD" id="cd04489">
    <property type="entry name" value="ExoVII_LU_OBF"/>
    <property type="match status" value="1"/>
</dbReference>
<dbReference type="Gene3D" id="2.40.50.1010">
    <property type="match status" value="1"/>
</dbReference>
<dbReference type="STRING" id="64969.SAMN02745127_00720"/>
<dbReference type="AlphaFoldDB" id="A0A1V4T6H3"/>
<comment type="similarity">
    <text evidence="5 6">Belongs to the XseA family.</text>
</comment>
<comment type="catalytic activity">
    <reaction evidence="5 6">
        <text>Exonucleolytic cleavage in either 5'- to 3'- or 3'- to 5'-direction to yield nucleoside 5'-phosphates.</text>
        <dbReference type="EC" id="3.1.11.6"/>
    </reaction>
</comment>
<dbReference type="GO" id="GO:0005737">
    <property type="term" value="C:cytoplasm"/>
    <property type="evidence" value="ECO:0007669"/>
    <property type="project" value="UniProtKB-SubCell"/>
</dbReference>
<dbReference type="GO" id="GO:0009318">
    <property type="term" value="C:exodeoxyribonuclease VII complex"/>
    <property type="evidence" value="ECO:0007669"/>
    <property type="project" value="UniProtKB-UniRule"/>
</dbReference>
<dbReference type="GO" id="GO:0006308">
    <property type="term" value="P:DNA catabolic process"/>
    <property type="evidence" value="ECO:0007669"/>
    <property type="project" value="UniProtKB-UniRule"/>
</dbReference>
<evidence type="ECO:0000259" key="9">
    <source>
        <dbReference type="Pfam" id="PF13742"/>
    </source>
</evidence>
<dbReference type="GO" id="GO:0008855">
    <property type="term" value="F:exodeoxyribonuclease VII activity"/>
    <property type="evidence" value="ECO:0007669"/>
    <property type="project" value="UniProtKB-UniRule"/>
</dbReference>
<evidence type="ECO:0000259" key="8">
    <source>
        <dbReference type="Pfam" id="PF02601"/>
    </source>
</evidence>
<keyword evidence="2 5" id="KW-0540">Nuclease</keyword>
<dbReference type="Proteomes" id="UP000191418">
    <property type="component" value="Unassembled WGS sequence"/>
</dbReference>
<comment type="caution">
    <text evidence="10">The sequence shown here is derived from an EMBL/GenBank/DDBJ whole genome shotgun (WGS) entry which is preliminary data.</text>
</comment>
<dbReference type="InterPro" id="IPR025824">
    <property type="entry name" value="OB-fold_nuc-bd_dom"/>
</dbReference>
<dbReference type="PANTHER" id="PTHR30008">
    <property type="entry name" value="EXODEOXYRIBONUCLEASE 7 LARGE SUBUNIT"/>
    <property type="match status" value="1"/>
</dbReference>
<evidence type="ECO:0000256" key="3">
    <source>
        <dbReference type="ARBA" id="ARBA00022801"/>
    </source>
</evidence>
<dbReference type="NCBIfam" id="TIGR00237">
    <property type="entry name" value="xseA"/>
    <property type="match status" value="1"/>
</dbReference>
<name>A0A1V4T6H3_9GAMM</name>
<sequence>MMQPASPSLSNIGRPVLTVTQLNQKARQLLEGQFSLVIVEGEISNLSIPSSGHLYFSLKDEQSQVRCALFRNRAQLLAFKPQNGDKVQLYAKASLFEGRGDFQLIAETMEQQGRGALIRAFEALKFRLQSEGLFETKHKQALPPIPNTIGVITSTTGAAIQDILTVLERRFPLAEIIIYPTLVQGSEAPNTIARAIELANLHDQADLLIVGRGGGSLEDLWAFNDERVARAIFASFIPIVSAIGHETDTTIADYVADLRAPTPSAAAELISPDLEQWLNWLTQAEKRLIKVNTQLLIQQQQRLDYLEQRFKQNIKQLEQQKQQLVYTEQRLHRALAQQIQQYHHRLSKLELKLRHPQTQLNQQHSTLKQLSQRLEQAFQQQMHRQQAQFSDLSARLWRASPVKPLNQQQQKLAKLHQSLQRGIRQQLLQQEQKLAQIGQQLQIVSPLATLSRGYAIVQDDEQQIIRHYQQVKLGDTINIRLADGELVSVVQAQKP</sequence>
<evidence type="ECO:0000313" key="11">
    <source>
        <dbReference type="Proteomes" id="UP000191418"/>
    </source>
</evidence>
<evidence type="ECO:0000256" key="7">
    <source>
        <dbReference type="SAM" id="Coils"/>
    </source>
</evidence>
<keyword evidence="11" id="KW-1185">Reference proteome</keyword>
<accession>A0A1V4T6H3</accession>
<organism evidence="10 11">
    <name type="scientific">Oceanospirillum multiglobuliferum</name>
    <dbReference type="NCBI Taxonomy" id="64969"/>
    <lineage>
        <taxon>Bacteria</taxon>
        <taxon>Pseudomonadati</taxon>
        <taxon>Pseudomonadota</taxon>
        <taxon>Gammaproteobacteria</taxon>
        <taxon>Oceanospirillales</taxon>
        <taxon>Oceanospirillaceae</taxon>
        <taxon>Oceanospirillum</taxon>
    </lineage>
</organism>
<dbReference type="HAMAP" id="MF_00378">
    <property type="entry name" value="Exonuc_7_L"/>
    <property type="match status" value="1"/>
</dbReference>
<dbReference type="EC" id="3.1.11.6" evidence="5"/>
<comment type="function">
    <text evidence="5">Bidirectionally degrades single-stranded DNA into large acid-insoluble oligonucleotides, which are then degraded further into small acid-soluble oligonucleotides.</text>
</comment>
<keyword evidence="1 5" id="KW-0963">Cytoplasm</keyword>
<reference evidence="10 11" key="1">
    <citation type="submission" date="2017-01" db="EMBL/GenBank/DDBJ databases">
        <title>Genome Sequencing of a Marine Spirillum, Oceanospirillum multiglobuliferum ATCC 33336, from Japan.</title>
        <authorList>
            <person name="Carney J.G."/>
            <person name="Trachtenberg A.M."/>
            <person name="Rheaume B.A."/>
            <person name="Linnane J.D."/>
            <person name="Pitts N.L."/>
            <person name="Mykles D.L."/>
            <person name="Maclea K.S."/>
        </authorList>
    </citation>
    <scope>NUCLEOTIDE SEQUENCE [LARGE SCALE GENOMIC DNA]</scope>
    <source>
        <strain evidence="10 11">ATCC 33336</strain>
    </source>
</reference>
<keyword evidence="4 5" id="KW-0269">Exonuclease</keyword>
<proteinExistence type="inferred from homology"/>
<dbReference type="PANTHER" id="PTHR30008:SF0">
    <property type="entry name" value="EXODEOXYRIBONUCLEASE 7 LARGE SUBUNIT"/>
    <property type="match status" value="1"/>
</dbReference>
<dbReference type="Pfam" id="PF02601">
    <property type="entry name" value="Exonuc_VII_L"/>
    <property type="match status" value="1"/>
</dbReference>
<comment type="subcellular location">
    <subcellularLocation>
        <location evidence="5 6">Cytoplasm</location>
    </subcellularLocation>
</comment>
<dbReference type="GO" id="GO:0003676">
    <property type="term" value="F:nucleic acid binding"/>
    <property type="evidence" value="ECO:0007669"/>
    <property type="project" value="InterPro"/>
</dbReference>
<gene>
    <name evidence="5" type="primary">xseA</name>
    <name evidence="10" type="ORF">BTE48_04225</name>
</gene>
<evidence type="ECO:0000256" key="2">
    <source>
        <dbReference type="ARBA" id="ARBA00022722"/>
    </source>
</evidence>
<evidence type="ECO:0000256" key="1">
    <source>
        <dbReference type="ARBA" id="ARBA00022490"/>
    </source>
</evidence>
<dbReference type="EMBL" id="MTSM01000004">
    <property type="protein sequence ID" value="OPX56192.1"/>
    <property type="molecule type" value="Genomic_DNA"/>
</dbReference>
<dbReference type="Pfam" id="PF13742">
    <property type="entry name" value="tRNA_anti_2"/>
    <property type="match status" value="1"/>
</dbReference>
<dbReference type="InterPro" id="IPR003753">
    <property type="entry name" value="Exonuc_VII_L"/>
</dbReference>
<evidence type="ECO:0000313" key="10">
    <source>
        <dbReference type="EMBL" id="OPX56192.1"/>
    </source>
</evidence>
<feature type="coiled-coil region" evidence="7">
    <location>
        <begin position="303"/>
        <end position="380"/>
    </location>
</feature>
<evidence type="ECO:0000256" key="4">
    <source>
        <dbReference type="ARBA" id="ARBA00022839"/>
    </source>
</evidence>
<protein>
    <recommendedName>
        <fullName evidence="5">Exodeoxyribonuclease 7 large subunit</fullName>
        <ecNumber evidence="5">3.1.11.6</ecNumber>
    </recommendedName>
    <alternativeName>
        <fullName evidence="5">Exodeoxyribonuclease VII large subunit</fullName>
        <shortName evidence="5">Exonuclease VII large subunit</shortName>
    </alternativeName>
</protein>
<evidence type="ECO:0000256" key="5">
    <source>
        <dbReference type="HAMAP-Rule" id="MF_00378"/>
    </source>
</evidence>
<keyword evidence="3 5" id="KW-0378">Hydrolase</keyword>
<comment type="subunit">
    <text evidence="5">Heterooligomer composed of large and small subunits.</text>
</comment>
<evidence type="ECO:0000256" key="6">
    <source>
        <dbReference type="RuleBase" id="RU004355"/>
    </source>
</evidence>
<keyword evidence="7" id="KW-0175">Coiled coil</keyword>
<dbReference type="InterPro" id="IPR020579">
    <property type="entry name" value="Exonuc_VII_lsu_C"/>
</dbReference>
<feature type="domain" description="OB-fold nucleic acid binding" evidence="9">
    <location>
        <begin position="17"/>
        <end position="110"/>
    </location>
</feature>
<feature type="domain" description="Exonuclease VII large subunit C-terminal" evidence="8">
    <location>
        <begin position="133"/>
        <end position="353"/>
    </location>
</feature>